<evidence type="ECO:0000256" key="14">
    <source>
        <dbReference type="PROSITE-ProRule" id="PRU01094"/>
    </source>
</evidence>
<protein>
    <recommendedName>
        <fullName evidence="22">Leucine zipper-EF-hand-containing transmembrane protein 1</fullName>
    </recommendedName>
</protein>
<dbReference type="GO" id="GO:0005743">
    <property type="term" value="C:mitochondrial inner membrane"/>
    <property type="evidence" value="ECO:0007669"/>
    <property type="project" value="UniProtKB-SubCell"/>
</dbReference>
<dbReference type="OrthoDB" id="624114at2759"/>
<organism evidence="20 21">
    <name type="scientific">Lottia gigantea</name>
    <name type="common">Giant owl limpet</name>
    <dbReference type="NCBI Taxonomy" id="225164"/>
    <lineage>
        <taxon>Eukaryota</taxon>
        <taxon>Metazoa</taxon>
        <taxon>Spiralia</taxon>
        <taxon>Lophotrochozoa</taxon>
        <taxon>Mollusca</taxon>
        <taxon>Gastropoda</taxon>
        <taxon>Patellogastropoda</taxon>
        <taxon>Lottioidea</taxon>
        <taxon>Lottiidae</taxon>
        <taxon>Lottia</taxon>
    </lineage>
</organism>
<dbReference type="InterPro" id="IPR059005">
    <property type="entry name" value="LETM1_C"/>
</dbReference>
<evidence type="ECO:0000256" key="6">
    <source>
        <dbReference type="ARBA" id="ARBA00022792"/>
    </source>
</evidence>
<dbReference type="PROSITE" id="PS51758">
    <property type="entry name" value="LETM1_RBD"/>
    <property type="match status" value="1"/>
</dbReference>
<dbReference type="GO" id="GO:0043022">
    <property type="term" value="F:ribosome binding"/>
    <property type="evidence" value="ECO:0007669"/>
    <property type="project" value="InterPro"/>
</dbReference>
<proteinExistence type="predicted"/>
<evidence type="ECO:0008006" key="22">
    <source>
        <dbReference type="Google" id="ProtNLM"/>
    </source>
</evidence>
<keyword evidence="5" id="KW-0479">Metal-binding</keyword>
<evidence type="ECO:0000256" key="4">
    <source>
        <dbReference type="ARBA" id="ARBA00022692"/>
    </source>
</evidence>
<keyword evidence="10 15" id="KW-0175">Coiled coil</keyword>
<comment type="subcellular location">
    <subcellularLocation>
        <location evidence="1">Mitochondrion inner membrane</location>
        <topology evidence="1">Single-pass membrane protein</topology>
    </subcellularLocation>
</comment>
<evidence type="ECO:0000256" key="11">
    <source>
        <dbReference type="ARBA" id="ARBA00023065"/>
    </source>
</evidence>
<keyword evidence="9 17" id="KW-1133">Transmembrane helix</keyword>
<dbReference type="EMBL" id="KB200702">
    <property type="protein sequence ID" value="ESP00432.1"/>
    <property type="molecule type" value="Genomic_DNA"/>
</dbReference>
<evidence type="ECO:0000256" key="8">
    <source>
        <dbReference type="ARBA" id="ARBA00022946"/>
    </source>
</evidence>
<dbReference type="OMA" id="HGFRHLH"/>
<keyword evidence="3" id="KW-0109">Calcium transport</keyword>
<evidence type="ECO:0000256" key="15">
    <source>
        <dbReference type="SAM" id="Coils"/>
    </source>
</evidence>
<keyword evidence="13 17" id="KW-0472">Membrane</keyword>
<evidence type="ECO:0000259" key="19">
    <source>
        <dbReference type="PROSITE" id="PS51758"/>
    </source>
</evidence>
<dbReference type="InterPro" id="IPR033122">
    <property type="entry name" value="LETM1-like_RBD"/>
</dbReference>
<evidence type="ECO:0000256" key="5">
    <source>
        <dbReference type="ARBA" id="ARBA00022723"/>
    </source>
</evidence>
<evidence type="ECO:0000259" key="18">
    <source>
        <dbReference type="PROSITE" id="PS50222"/>
    </source>
</evidence>
<feature type="coiled-coil region" evidence="15">
    <location>
        <begin position="354"/>
        <end position="393"/>
    </location>
</feature>
<feature type="compositionally biased region" description="Basic and acidic residues" evidence="16">
    <location>
        <begin position="611"/>
        <end position="620"/>
    </location>
</feature>
<dbReference type="AlphaFoldDB" id="V4B2B5"/>
<evidence type="ECO:0000256" key="2">
    <source>
        <dbReference type="ARBA" id="ARBA00022448"/>
    </source>
</evidence>
<gene>
    <name evidence="20" type="ORF">LOTGIDRAFT_140711</name>
</gene>
<dbReference type="RefSeq" id="XP_009048880.1">
    <property type="nucleotide sequence ID" value="XM_009050632.1"/>
</dbReference>
<dbReference type="CTD" id="20234347"/>
<evidence type="ECO:0000256" key="17">
    <source>
        <dbReference type="SAM" id="Phobius"/>
    </source>
</evidence>
<feature type="transmembrane region" description="Helical" evidence="17">
    <location>
        <begin position="90"/>
        <end position="113"/>
    </location>
</feature>
<dbReference type="GO" id="GO:0005509">
    <property type="term" value="F:calcium ion binding"/>
    <property type="evidence" value="ECO:0007669"/>
    <property type="project" value="InterPro"/>
</dbReference>
<keyword evidence="12 14" id="KW-0496">Mitochondrion</keyword>
<keyword evidence="21" id="KW-1185">Reference proteome</keyword>
<evidence type="ECO:0000256" key="1">
    <source>
        <dbReference type="ARBA" id="ARBA00004434"/>
    </source>
</evidence>
<keyword evidence="7" id="KW-0106">Calcium</keyword>
<keyword evidence="6" id="KW-0999">Mitochondrion inner membrane</keyword>
<dbReference type="InterPro" id="IPR002048">
    <property type="entry name" value="EF_hand_dom"/>
</dbReference>
<evidence type="ECO:0000256" key="12">
    <source>
        <dbReference type="ARBA" id="ARBA00023128"/>
    </source>
</evidence>
<evidence type="ECO:0000313" key="20">
    <source>
        <dbReference type="EMBL" id="ESP00432.1"/>
    </source>
</evidence>
<feature type="domain" description="EF-hand" evidence="18">
    <location>
        <begin position="548"/>
        <end position="583"/>
    </location>
</feature>
<evidence type="ECO:0000313" key="21">
    <source>
        <dbReference type="Proteomes" id="UP000030746"/>
    </source>
</evidence>
<accession>V4B2B5</accession>
<dbReference type="KEGG" id="lgi:LOTGIDRAFT_140711"/>
<evidence type="ECO:0000256" key="10">
    <source>
        <dbReference type="ARBA" id="ARBA00023054"/>
    </source>
</evidence>
<dbReference type="PROSITE" id="PS50222">
    <property type="entry name" value="EF_HAND_2"/>
    <property type="match status" value="1"/>
</dbReference>
<dbReference type="Pfam" id="PF26561">
    <property type="entry name" value="LETM1_C"/>
    <property type="match status" value="1"/>
</dbReference>
<feature type="region of interest" description="Disordered" evidence="16">
    <location>
        <begin position="610"/>
        <end position="643"/>
    </location>
</feature>
<dbReference type="PANTHER" id="PTHR14009:SF1">
    <property type="entry name" value="MITOCHONDRIAL PROTON_CALCIUM EXCHANGER PROTEIN"/>
    <property type="match status" value="1"/>
</dbReference>
<evidence type="ECO:0000256" key="13">
    <source>
        <dbReference type="ARBA" id="ARBA00023136"/>
    </source>
</evidence>
<feature type="domain" description="Letm1 RBD" evidence="19">
    <location>
        <begin position="136"/>
        <end position="408"/>
    </location>
</feature>
<keyword evidence="8" id="KW-0809">Transit peptide</keyword>
<feature type="region of interest" description="Disordered" evidence="16">
    <location>
        <begin position="1"/>
        <end position="26"/>
    </location>
</feature>
<dbReference type="STRING" id="225164.V4B2B5"/>
<keyword evidence="4 17" id="KW-0812">Transmembrane</keyword>
<feature type="coiled-coil region" evidence="15">
    <location>
        <begin position="441"/>
        <end position="468"/>
    </location>
</feature>
<evidence type="ECO:0000256" key="16">
    <source>
        <dbReference type="SAM" id="MobiDB-lite"/>
    </source>
</evidence>
<evidence type="ECO:0000256" key="9">
    <source>
        <dbReference type="ARBA" id="ARBA00022989"/>
    </source>
</evidence>
<name>V4B2B5_LOTGI</name>
<dbReference type="Proteomes" id="UP000030746">
    <property type="component" value="Unassembled WGS sequence"/>
</dbReference>
<dbReference type="HOGENOM" id="CLU_008958_2_1_1"/>
<keyword evidence="2" id="KW-0813">Transport</keyword>
<reference evidence="20 21" key="1">
    <citation type="journal article" date="2013" name="Nature">
        <title>Insights into bilaterian evolution from three spiralian genomes.</title>
        <authorList>
            <person name="Simakov O."/>
            <person name="Marletaz F."/>
            <person name="Cho S.J."/>
            <person name="Edsinger-Gonzales E."/>
            <person name="Havlak P."/>
            <person name="Hellsten U."/>
            <person name="Kuo D.H."/>
            <person name="Larsson T."/>
            <person name="Lv J."/>
            <person name="Arendt D."/>
            <person name="Savage R."/>
            <person name="Osoegawa K."/>
            <person name="de Jong P."/>
            <person name="Grimwood J."/>
            <person name="Chapman J.A."/>
            <person name="Shapiro H."/>
            <person name="Aerts A."/>
            <person name="Otillar R.P."/>
            <person name="Terry A.Y."/>
            <person name="Boore J.L."/>
            <person name="Grigoriev I.V."/>
            <person name="Lindberg D.R."/>
            <person name="Seaver E.C."/>
            <person name="Weisblat D.A."/>
            <person name="Putnam N.H."/>
            <person name="Rokhsar D.S."/>
        </authorList>
    </citation>
    <scope>NUCLEOTIDE SEQUENCE [LARGE SCALE GENOMIC DNA]</scope>
</reference>
<dbReference type="PANTHER" id="PTHR14009">
    <property type="entry name" value="LEUCINE ZIPPER-EF-HAND CONTAINING TRANSMEMBRANE PROTEIN"/>
    <property type="match status" value="1"/>
</dbReference>
<dbReference type="GO" id="GO:0030003">
    <property type="term" value="P:intracellular monoatomic cation homeostasis"/>
    <property type="evidence" value="ECO:0007669"/>
    <property type="project" value="TreeGrafter"/>
</dbReference>
<evidence type="ECO:0000256" key="7">
    <source>
        <dbReference type="ARBA" id="ARBA00022837"/>
    </source>
</evidence>
<keyword evidence="11" id="KW-0406">Ion transport</keyword>
<evidence type="ECO:0000256" key="3">
    <source>
        <dbReference type="ARBA" id="ARBA00022568"/>
    </source>
</evidence>
<dbReference type="Pfam" id="PF07766">
    <property type="entry name" value="LETM1_RBD"/>
    <property type="match status" value="1"/>
</dbReference>
<feature type="compositionally biased region" description="Low complexity" evidence="16">
    <location>
        <begin position="621"/>
        <end position="643"/>
    </location>
</feature>
<dbReference type="InterPro" id="IPR044202">
    <property type="entry name" value="LETM1/MDM38-like"/>
</dbReference>
<feature type="non-terminal residue" evidence="20">
    <location>
        <position position="1"/>
    </location>
</feature>
<dbReference type="GeneID" id="20234347"/>
<sequence length="643" mass="74296">DESNVEKSVKHYKEQTDTVEKNNKNSKSTEVEVKKSLWQRFVAEIKHYYNGFRLLFIDVKISSRLLYRVLNGQTLSRREKNQLVRTTADLFRLVPFLVFLIIPFMELLLPVVVKMFPSMLPSTFAEANKEQEKLKKQLKIKLEMAKFLQETVHESALQGKKPSKLAKEFSNFVNNIREKGLAVTTKDIVQYSKLFEDEITLDTLSREQLRALCRVLGIQPIGTDAMLRFQLQMKLRKLKTDDKMIVKEGIDTLTMSELQSACRARGMRALGLSEPRLKFQLQQWLDIHLNEKIPPSLLLLSRALYLPDNLSTTEQLKATISSLPETTTSETIVKVAELTGDKIDNKAKLDLIKHEEAVIEKEQQQKSMEEMEIEAAEAKAAKRQMEAQEILQEDALDVKPAQSEIVNDGIVLEEDIDNRITSKDLEDIESALEEIVEQKRLSIDEGELEDLKEDVNEYKEDLEDLKSLMVATGDDSNIQESKAAKRLAKRVDRMIKKLDGMTGKMYEKKEKFQEDIELREGIFVFVFRANIISINEMVLGLKRLQKVPNETRNQQIVEVLDDDRDGNINVSHVLKVIEQIGRENVKLDSSQLSEIIDLIKREEAIEEEEKLQEKLDKEKQQQQQQQQEQQQNQQQQQQEVKGQ</sequence>